<dbReference type="PANTHER" id="PTHR33375:SF1">
    <property type="entry name" value="CHROMOSOME-PARTITIONING PROTEIN PARB-RELATED"/>
    <property type="match status" value="1"/>
</dbReference>
<proteinExistence type="inferred from homology"/>
<name>A0A845GH49_9BURK</name>
<accession>A0A845GH49</accession>
<dbReference type="InterPro" id="IPR004437">
    <property type="entry name" value="ParB/RepB/Spo0J"/>
</dbReference>
<dbReference type="GO" id="GO:0007059">
    <property type="term" value="P:chromosome segregation"/>
    <property type="evidence" value="ECO:0007669"/>
    <property type="project" value="UniProtKB-KW"/>
</dbReference>
<feature type="compositionally biased region" description="Basic and acidic residues" evidence="2">
    <location>
        <begin position="227"/>
        <end position="242"/>
    </location>
</feature>
<dbReference type="Pfam" id="PF02195">
    <property type="entry name" value="ParB_N"/>
    <property type="match status" value="1"/>
</dbReference>
<dbReference type="GO" id="GO:0005694">
    <property type="term" value="C:chromosome"/>
    <property type="evidence" value="ECO:0007669"/>
    <property type="project" value="TreeGrafter"/>
</dbReference>
<evidence type="ECO:0000259" key="3">
    <source>
        <dbReference type="SMART" id="SM00470"/>
    </source>
</evidence>
<sequence length="363" mass="39053">MSDNKEAALQEAPLLALAAHEVRMIDMDLLEPDPKQPRDDAQEPQALGVLKTSFKCVNIIHPITVRPHPTKPGRFMIVVGERRWCAAAGLGARKMPAIVRENLTDVDAFQLQVAENFKGGSVGWSGTQLANAVERLMNDMKMDQIAVAGYLGMSQPWVVQVLALKNLDPQIAAFRDAHPEITRDKTALINLDKLHRLDSAAANKVMEQAVAGKKLARLDVSNVLKVTKQEKAPPGKQSEKSKPKGTSQLDGMLGPDEAHAGDVAFKADFASNALNGAAGAGSTEIGAPDAPSSVITQVIRPERVSQKKVRQVVALLGLPQTPSMEELLDRLMDEYVQTKAATVDVVGAAQSQRPAAQLAANQH</sequence>
<comment type="caution">
    <text evidence="4">The sequence shown here is derived from an EMBL/GenBank/DDBJ whole genome shotgun (WGS) entry which is preliminary data.</text>
</comment>
<evidence type="ECO:0000313" key="5">
    <source>
        <dbReference type="Proteomes" id="UP000447355"/>
    </source>
</evidence>
<dbReference type="InterPro" id="IPR036086">
    <property type="entry name" value="ParB/Sulfiredoxin_sf"/>
</dbReference>
<feature type="region of interest" description="Disordered" evidence="2">
    <location>
        <begin position="226"/>
        <end position="256"/>
    </location>
</feature>
<dbReference type="AlphaFoldDB" id="A0A845GH49"/>
<evidence type="ECO:0000256" key="1">
    <source>
        <dbReference type="ARBA" id="ARBA00006295"/>
    </source>
</evidence>
<protein>
    <submittedName>
        <fullName evidence="4">ParB/RepB/Spo0J family partition protein</fullName>
    </submittedName>
</protein>
<comment type="similarity">
    <text evidence="1">Belongs to the ParB family.</text>
</comment>
<dbReference type="InterPro" id="IPR050336">
    <property type="entry name" value="Chromosome_partition/occlusion"/>
</dbReference>
<dbReference type="PANTHER" id="PTHR33375">
    <property type="entry name" value="CHROMOSOME-PARTITIONING PROTEIN PARB-RELATED"/>
    <property type="match status" value="1"/>
</dbReference>
<dbReference type="SUPFAM" id="SSF109709">
    <property type="entry name" value="KorB DNA-binding domain-like"/>
    <property type="match status" value="1"/>
</dbReference>
<reference evidence="4" key="1">
    <citation type="submission" date="2019-12" db="EMBL/GenBank/DDBJ databases">
        <title>Novel species isolated from a subtropical stream in China.</title>
        <authorList>
            <person name="Lu H."/>
        </authorList>
    </citation>
    <scope>NUCLEOTIDE SEQUENCE [LARGE SCALE GENOMIC DNA]</scope>
    <source>
        <strain evidence="4">FT81W</strain>
    </source>
</reference>
<gene>
    <name evidence="4" type="ORF">GTP90_02620</name>
</gene>
<dbReference type="Gene3D" id="3.90.1530.30">
    <property type="match status" value="1"/>
</dbReference>
<dbReference type="SUPFAM" id="SSF110849">
    <property type="entry name" value="ParB/Sulfiredoxin"/>
    <property type="match status" value="1"/>
</dbReference>
<dbReference type="GO" id="GO:0003677">
    <property type="term" value="F:DNA binding"/>
    <property type="evidence" value="ECO:0007669"/>
    <property type="project" value="InterPro"/>
</dbReference>
<dbReference type="NCBIfam" id="TIGR00180">
    <property type="entry name" value="parB_part"/>
    <property type="match status" value="1"/>
</dbReference>
<evidence type="ECO:0000313" key="4">
    <source>
        <dbReference type="EMBL" id="MYM92752.1"/>
    </source>
</evidence>
<dbReference type="EMBL" id="WWCX01000001">
    <property type="protein sequence ID" value="MYM92752.1"/>
    <property type="molecule type" value="Genomic_DNA"/>
</dbReference>
<feature type="domain" description="ParB-like N-terminal" evidence="3">
    <location>
        <begin position="23"/>
        <end position="117"/>
    </location>
</feature>
<dbReference type="SMART" id="SM00470">
    <property type="entry name" value="ParB"/>
    <property type="match status" value="1"/>
</dbReference>
<evidence type="ECO:0000256" key="2">
    <source>
        <dbReference type="SAM" id="MobiDB-lite"/>
    </source>
</evidence>
<dbReference type="InterPro" id="IPR003115">
    <property type="entry name" value="ParB_N"/>
</dbReference>
<organism evidence="4 5">
    <name type="scientific">Duganella vulcania</name>
    <dbReference type="NCBI Taxonomy" id="2692166"/>
    <lineage>
        <taxon>Bacteria</taxon>
        <taxon>Pseudomonadati</taxon>
        <taxon>Pseudomonadota</taxon>
        <taxon>Betaproteobacteria</taxon>
        <taxon>Burkholderiales</taxon>
        <taxon>Oxalobacteraceae</taxon>
        <taxon>Telluria group</taxon>
        <taxon>Duganella</taxon>
    </lineage>
</organism>
<dbReference type="Gene3D" id="1.10.10.2830">
    <property type="match status" value="1"/>
</dbReference>
<dbReference type="Proteomes" id="UP000447355">
    <property type="component" value="Unassembled WGS sequence"/>
</dbReference>
<dbReference type="RefSeq" id="WP_161082010.1">
    <property type="nucleotide sequence ID" value="NZ_WWCX01000001.1"/>
</dbReference>